<protein>
    <submittedName>
        <fullName evidence="1">Uncharacterized protein</fullName>
    </submittedName>
</protein>
<evidence type="ECO:0000313" key="1">
    <source>
        <dbReference type="EMBL" id="KAH3686961.1"/>
    </source>
</evidence>
<evidence type="ECO:0000313" key="2">
    <source>
        <dbReference type="Proteomes" id="UP000774326"/>
    </source>
</evidence>
<dbReference type="AlphaFoldDB" id="A0A9P8TQJ5"/>
<gene>
    <name evidence="1" type="ORF">WICPIJ_002059</name>
</gene>
<dbReference type="Proteomes" id="UP000774326">
    <property type="component" value="Unassembled WGS sequence"/>
</dbReference>
<sequence>MMADPSSETPANKPLVLEYAKMAAADFRDAVPAASALRPKGPAAKETFPPKVMDPAWANELTASLVFKINTKSVNSNPICPPAPAPAVTMAEGGDHDPSGNLATMTPDPALPENKNPAFKTVITASPLAFWSTSGGITWSWPSIWLGLMKLARILAAFLW</sequence>
<organism evidence="1 2">
    <name type="scientific">Wickerhamomyces pijperi</name>
    <name type="common">Yeast</name>
    <name type="synonym">Pichia pijperi</name>
    <dbReference type="NCBI Taxonomy" id="599730"/>
    <lineage>
        <taxon>Eukaryota</taxon>
        <taxon>Fungi</taxon>
        <taxon>Dikarya</taxon>
        <taxon>Ascomycota</taxon>
        <taxon>Saccharomycotina</taxon>
        <taxon>Saccharomycetes</taxon>
        <taxon>Phaffomycetales</taxon>
        <taxon>Wickerhamomycetaceae</taxon>
        <taxon>Wickerhamomyces</taxon>
    </lineage>
</organism>
<comment type="caution">
    <text evidence="1">The sequence shown here is derived from an EMBL/GenBank/DDBJ whole genome shotgun (WGS) entry which is preliminary data.</text>
</comment>
<dbReference type="EMBL" id="JAEUBG010001067">
    <property type="protein sequence ID" value="KAH3686961.1"/>
    <property type="molecule type" value="Genomic_DNA"/>
</dbReference>
<reference evidence="1" key="1">
    <citation type="journal article" date="2021" name="Open Biol.">
        <title>Shared evolutionary footprints suggest mitochondrial oxidative damage underlies multiple complex I losses in fungi.</title>
        <authorList>
            <person name="Schikora-Tamarit M.A."/>
            <person name="Marcet-Houben M."/>
            <person name="Nosek J."/>
            <person name="Gabaldon T."/>
        </authorList>
    </citation>
    <scope>NUCLEOTIDE SEQUENCE</scope>
    <source>
        <strain evidence="1">CBS2887</strain>
    </source>
</reference>
<reference evidence="1" key="2">
    <citation type="submission" date="2021-01" db="EMBL/GenBank/DDBJ databases">
        <authorList>
            <person name="Schikora-Tamarit M.A."/>
        </authorList>
    </citation>
    <scope>NUCLEOTIDE SEQUENCE</scope>
    <source>
        <strain evidence="1">CBS2887</strain>
    </source>
</reference>
<accession>A0A9P8TQJ5</accession>
<name>A0A9P8TQJ5_WICPI</name>
<proteinExistence type="predicted"/>
<keyword evidence="2" id="KW-1185">Reference proteome</keyword>